<dbReference type="OrthoDB" id="415023at2759"/>
<comment type="caution">
    <text evidence="3">The sequence shown here is derived from an EMBL/GenBank/DDBJ whole genome shotgun (WGS) entry which is preliminary data.</text>
</comment>
<accession>A0A0M0KPU7</accession>
<feature type="region of interest" description="Disordered" evidence="1">
    <location>
        <begin position="147"/>
        <end position="169"/>
    </location>
</feature>
<feature type="compositionally biased region" description="Basic and acidic residues" evidence="1">
    <location>
        <begin position="340"/>
        <end position="355"/>
    </location>
</feature>
<keyword evidence="4" id="KW-1185">Reference proteome</keyword>
<organism evidence="3 4">
    <name type="scientific">Chrysochromulina tobinii</name>
    <dbReference type="NCBI Taxonomy" id="1460289"/>
    <lineage>
        <taxon>Eukaryota</taxon>
        <taxon>Haptista</taxon>
        <taxon>Haptophyta</taxon>
        <taxon>Prymnesiophyceae</taxon>
        <taxon>Prymnesiales</taxon>
        <taxon>Chrysochromulinaceae</taxon>
        <taxon>Chrysochromulina</taxon>
    </lineage>
</organism>
<dbReference type="InterPro" id="IPR002004">
    <property type="entry name" value="PABP_HYD_C"/>
</dbReference>
<gene>
    <name evidence="3" type="ORF">Ctob_016542</name>
</gene>
<dbReference type="Proteomes" id="UP000037460">
    <property type="component" value="Unassembled WGS sequence"/>
</dbReference>
<evidence type="ECO:0000259" key="2">
    <source>
        <dbReference type="SMART" id="SM00517"/>
    </source>
</evidence>
<dbReference type="GO" id="GO:0003723">
    <property type="term" value="F:RNA binding"/>
    <property type="evidence" value="ECO:0007669"/>
    <property type="project" value="InterPro"/>
</dbReference>
<feature type="domain" description="PABC" evidence="2">
    <location>
        <begin position="213"/>
        <end position="283"/>
    </location>
</feature>
<reference evidence="4" key="1">
    <citation type="journal article" date="2015" name="PLoS Genet.">
        <title>Genome Sequence and Transcriptome Analyses of Chrysochromulina tobin: Metabolic Tools for Enhanced Algal Fitness in the Prominent Order Prymnesiales (Haptophyceae).</title>
        <authorList>
            <person name="Hovde B.T."/>
            <person name="Deodato C.R."/>
            <person name="Hunsperger H.M."/>
            <person name="Ryken S.A."/>
            <person name="Yost W."/>
            <person name="Jha R.K."/>
            <person name="Patterson J."/>
            <person name="Monnat R.J. Jr."/>
            <person name="Barlow S.B."/>
            <person name="Starkenburg S.R."/>
            <person name="Cattolico R.A."/>
        </authorList>
    </citation>
    <scope>NUCLEOTIDE SEQUENCE</scope>
    <source>
        <strain evidence="4">CCMP291</strain>
    </source>
</reference>
<dbReference type="InterPro" id="IPR038765">
    <property type="entry name" value="Papain-like_cys_pep_sf"/>
</dbReference>
<dbReference type="Pfam" id="PF00658">
    <property type="entry name" value="MLLE"/>
    <property type="match status" value="1"/>
</dbReference>
<dbReference type="SUPFAM" id="SSF54001">
    <property type="entry name" value="Cysteine proteinases"/>
    <property type="match status" value="1"/>
</dbReference>
<dbReference type="EMBL" id="JWZX01000584">
    <property type="protein sequence ID" value="KOO40835.1"/>
    <property type="molecule type" value="Genomic_DNA"/>
</dbReference>
<dbReference type="AlphaFoldDB" id="A0A0M0KPU7"/>
<dbReference type="SUPFAM" id="SSF63570">
    <property type="entry name" value="PABC (PABP) domain"/>
    <property type="match status" value="1"/>
</dbReference>
<sequence length="417" mass="45886">MPRDGGANLFHSLKLGDAKKLRMQHVTWLRANPNYLFRTSTLAEYVLGDTGEPWVEYCNRMQREHTHASLPELVAVAQVQRVGIRIFDDAGHGRFHLKAILGEEFIVSDINAATIDLVHGSNHYDSLSNVRLLKPWEHDVAWTEKLTAPAPREPEKTDVSATPKELETTTSRPVMHAEMDPVMHLTTHAEAAVLKLLEQQRHSMPLDLHALLAHPDPLPMLGERLYKLIECHNVTVPGKITGMLLDGLSLDELHSLLVNVPPGDAAAEIASWIDTALQVLHEAAEGAAISPGETTKEPKAPAAELPKVHGELAACEEPECLEECEPRATREARTGLAAHEATDQTVKRKAEHETLDQLAAPKKTKKTRSTAWKLPPRVFGEATPKAKADEEKDAESAGNPKPYFPPNSCPLSCPDCP</sequence>
<evidence type="ECO:0000256" key="1">
    <source>
        <dbReference type="SAM" id="MobiDB-lite"/>
    </source>
</evidence>
<dbReference type="Gene3D" id="1.10.1900.10">
    <property type="entry name" value="c-terminal domain of poly(a) binding protein"/>
    <property type="match status" value="1"/>
</dbReference>
<evidence type="ECO:0000313" key="3">
    <source>
        <dbReference type="EMBL" id="KOO40835.1"/>
    </source>
</evidence>
<proteinExistence type="predicted"/>
<dbReference type="CDD" id="cd22744">
    <property type="entry name" value="OTU"/>
    <property type="match status" value="1"/>
</dbReference>
<dbReference type="SMART" id="SM00517">
    <property type="entry name" value="PolyA"/>
    <property type="match status" value="1"/>
</dbReference>
<protein>
    <recommendedName>
        <fullName evidence="2">PABC domain-containing protein</fullName>
    </recommendedName>
</protein>
<evidence type="ECO:0000313" key="4">
    <source>
        <dbReference type="Proteomes" id="UP000037460"/>
    </source>
</evidence>
<name>A0A0M0KPU7_9EUKA</name>
<feature type="region of interest" description="Disordered" evidence="1">
    <location>
        <begin position="331"/>
        <end position="417"/>
    </location>
</feature>
<dbReference type="Gene3D" id="3.90.70.80">
    <property type="match status" value="1"/>
</dbReference>
<dbReference type="InterPro" id="IPR036053">
    <property type="entry name" value="PABP-dom"/>
</dbReference>